<keyword evidence="2 4" id="KW-0862">Zinc</keyword>
<dbReference type="PROSITE" id="PS00478">
    <property type="entry name" value="LIM_DOMAIN_1"/>
    <property type="match status" value="1"/>
</dbReference>
<gene>
    <name evidence="7" type="primary">LIMD2</name>
</gene>
<evidence type="ECO:0000256" key="4">
    <source>
        <dbReference type="PROSITE-ProRule" id="PRU00125"/>
    </source>
</evidence>
<dbReference type="GeneTree" id="ENSGT00940000158377"/>
<keyword evidence="1 4" id="KW-0479">Metal-binding</keyword>
<dbReference type="PANTHER" id="PTHR24206">
    <property type="entry name" value="OS06G0237300 PROTEIN"/>
    <property type="match status" value="1"/>
</dbReference>
<reference evidence="7" key="3">
    <citation type="submission" date="2025-09" db="UniProtKB">
        <authorList>
            <consortium name="Ensembl"/>
        </authorList>
    </citation>
    <scope>IDENTIFICATION</scope>
    <source>
        <strain evidence="7">Hereford</strain>
    </source>
</reference>
<dbReference type="Ensembl" id="ENSBTAT00000132082.1">
    <property type="protein sequence ID" value="ENSBTAP00000099283.1"/>
    <property type="gene ID" value="ENSBTAG00000008154.7"/>
</dbReference>
<organism evidence="7 8">
    <name type="scientific">Bos taurus</name>
    <name type="common">Bovine</name>
    <dbReference type="NCBI Taxonomy" id="9913"/>
    <lineage>
        <taxon>Eukaryota</taxon>
        <taxon>Metazoa</taxon>
        <taxon>Chordata</taxon>
        <taxon>Craniata</taxon>
        <taxon>Vertebrata</taxon>
        <taxon>Euteleostomi</taxon>
        <taxon>Mammalia</taxon>
        <taxon>Eutheria</taxon>
        <taxon>Laurasiatheria</taxon>
        <taxon>Artiodactyla</taxon>
        <taxon>Ruminantia</taxon>
        <taxon>Pecora</taxon>
        <taxon>Bovidae</taxon>
        <taxon>Bovinae</taxon>
        <taxon>Bos</taxon>
    </lineage>
</organism>
<dbReference type="Pfam" id="PF00412">
    <property type="entry name" value="LIM"/>
    <property type="match status" value="1"/>
</dbReference>
<keyword evidence="3 4" id="KW-0440">LIM domain</keyword>
<dbReference type="Proteomes" id="UP000009136">
    <property type="component" value="Chromosome 19"/>
</dbReference>
<evidence type="ECO:0000259" key="6">
    <source>
        <dbReference type="PROSITE" id="PS50023"/>
    </source>
</evidence>
<name>A0AAA9TPS3_BOVIN</name>
<feature type="domain" description="LIM zinc-binding" evidence="6">
    <location>
        <begin position="39"/>
        <end position="99"/>
    </location>
</feature>
<evidence type="ECO:0000256" key="5">
    <source>
        <dbReference type="SAM" id="MobiDB-lite"/>
    </source>
</evidence>
<dbReference type="FunFam" id="2.10.110.10:FF:000002">
    <property type="entry name" value="LIM domain and actin-binding 1"/>
    <property type="match status" value="1"/>
</dbReference>
<dbReference type="SMART" id="SM00132">
    <property type="entry name" value="LIM"/>
    <property type="match status" value="1"/>
</dbReference>
<dbReference type="Gene3D" id="2.10.110.10">
    <property type="entry name" value="Cysteine Rich Protein"/>
    <property type="match status" value="1"/>
</dbReference>
<feature type="region of interest" description="Disordered" evidence="5">
    <location>
        <begin position="1"/>
        <end position="25"/>
    </location>
</feature>
<sequence>MFQAAGAAQATPSHEAKGGGSSSTVQRSKSFSLRAQVKETCAACQKTVYPMERLVADKLIFHSSCFCCKHCHTKLSLGSYAALHGEFYCKPHFQQLFKSKGNYDEGFGRKQHKELWAHKEGCRGRALLQDAFLLPQPVGVREPGLGFAHHPTSCFFQPTPPHPRAPLGGPQTQLPYLGAFSPARSQHAPSGSQAPSLPPRGLCGPHVSPSTSALSLVLSHGDWRKVSQGAPFWASPNVPQHPVGEGRGTATALGPLHLQR</sequence>
<evidence type="ECO:0000256" key="1">
    <source>
        <dbReference type="ARBA" id="ARBA00022723"/>
    </source>
</evidence>
<feature type="region of interest" description="Disordered" evidence="5">
    <location>
        <begin position="158"/>
        <end position="206"/>
    </location>
</feature>
<dbReference type="GO" id="GO:0046872">
    <property type="term" value="F:metal ion binding"/>
    <property type="evidence" value="ECO:0007669"/>
    <property type="project" value="UniProtKB-KW"/>
</dbReference>
<protein>
    <submittedName>
        <fullName evidence="7">LIM domain containing 2</fullName>
    </submittedName>
</protein>
<evidence type="ECO:0000313" key="7">
    <source>
        <dbReference type="Ensembl" id="ENSBTAP00000099283.1"/>
    </source>
</evidence>
<feature type="region of interest" description="Disordered" evidence="5">
    <location>
        <begin position="232"/>
        <end position="260"/>
    </location>
</feature>
<evidence type="ECO:0000313" key="8">
    <source>
        <dbReference type="Proteomes" id="UP000009136"/>
    </source>
</evidence>
<dbReference type="PROSITE" id="PS50023">
    <property type="entry name" value="LIM_DOMAIN_2"/>
    <property type="match status" value="1"/>
</dbReference>
<dbReference type="InterPro" id="IPR001781">
    <property type="entry name" value="Znf_LIM"/>
</dbReference>
<dbReference type="CDD" id="cd09486">
    <property type="entry name" value="LIM_Eplin_like_1"/>
    <property type="match status" value="1"/>
</dbReference>
<dbReference type="GlyGen" id="A0AAA9TPS3">
    <property type="glycosylation" value="1 site"/>
</dbReference>
<proteinExistence type="predicted"/>
<dbReference type="AlphaFoldDB" id="A0AAA9TPS3"/>
<reference evidence="7" key="2">
    <citation type="submission" date="2025-08" db="UniProtKB">
        <authorList>
            <consortium name="Ensembl"/>
        </authorList>
    </citation>
    <scope>IDENTIFICATION</scope>
    <source>
        <strain evidence="7">Hereford</strain>
    </source>
</reference>
<keyword evidence="8" id="KW-1185">Reference proteome</keyword>
<reference evidence="7" key="1">
    <citation type="submission" date="2018-03" db="EMBL/GenBank/DDBJ databases">
        <title>ARS-UCD1.2.</title>
        <authorList>
            <person name="Rosen B.D."/>
            <person name="Bickhart D.M."/>
            <person name="Koren S."/>
            <person name="Schnabel R.D."/>
            <person name="Hall R."/>
            <person name="Zimin A."/>
            <person name="Dreischer C."/>
            <person name="Schultheiss S."/>
            <person name="Schroeder S.G."/>
            <person name="Elsik C.G."/>
            <person name="Couldrey C."/>
            <person name="Liu G.E."/>
            <person name="Van Tassell C.P."/>
            <person name="Phillippy A.M."/>
            <person name="Smith T.P.L."/>
            <person name="Medrano J.F."/>
        </authorList>
    </citation>
    <scope>NUCLEOTIDE SEQUENCE [LARGE SCALE GENOMIC DNA]</scope>
    <source>
        <strain evidence="7">Hereford</strain>
    </source>
</reference>
<dbReference type="InterPro" id="IPR044115">
    <property type="entry name" value="LIM_LIMD2"/>
</dbReference>
<dbReference type="SUPFAM" id="SSF57716">
    <property type="entry name" value="Glucocorticoid receptor-like (DNA-binding domain)"/>
    <property type="match status" value="2"/>
</dbReference>
<evidence type="ECO:0000256" key="3">
    <source>
        <dbReference type="ARBA" id="ARBA00023038"/>
    </source>
</evidence>
<evidence type="ECO:0000256" key="2">
    <source>
        <dbReference type="ARBA" id="ARBA00022833"/>
    </source>
</evidence>
<accession>A0AAA9TPS3</accession>
<feature type="compositionally biased region" description="Polar residues" evidence="5">
    <location>
        <begin position="183"/>
        <end position="195"/>
    </location>
</feature>